<accession>A0ABV9TAZ6</accession>
<dbReference type="InterPro" id="IPR006015">
    <property type="entry name" value="Universal_stress_UspA"/>
</dbReference>
<dbReference type="Pfam" id="PF00582">
    <property type="entry name" value="Usp"/>
    <property type="match status" value="2"/>
</dbReference>
<dbReference type="Gene3D" id="3.40.50.620">
    <property type="entry name" value="HUPs"/>
    <property type="match status" value="2"/>
</dbReference>
<dbReference type="PANTHER" id="PTHR46268:SF6">
    <property type="entry name" value="UNIVERSAL STRESS PROTEIN UP12"/>
    <property type="match status" value="1"/>
</dbReference>
<comment type="similarity">
    <text evidence="1">Belongs to the universal stress protein A family.</text>
</comment>
<protein>
    <submittedName>
        <fullName evidence="3">Universal stress protein</fullName>
    </submittedName>
</protein>
<evidence type="ECO:0000256" key="1">
    <source>
        <dbReference type="ARBA" id="ARBA00008791"/>
    </source>
</evidence>
<dbReference type="CDD" id="cd00293">
    <property type="entry name" value="USP-like"/>
    <property type="match status" value="2"/>
</dbReference>
<dbReference type="RefSeq" id="WP_119329718.1">
    <property type="nucleotide sequence ID" value="NZ_JBHSJH010000002.1"/>
</dbReference>
<dbReference type="SUPFAM" id="SSF52402">
    <property type="entry name" value="Adenine nucleotide alpha hydrolases-like"/>
    <property type="match status" value="2"/>
</dbReference>
<proteinExistence type="inferred from homology"/>
<keyword evidence="4" id="KW-1185">Reference proteome</keyword>
<organism evidence="3 4">
    <name type="scientific">Pseudofrancisella aestuarii</name>
    <dbReference type="NCBI Taxonomy" id="2670347"/>
    <lineage>
        <taxon>Bacteria</taxon>
        <taxon>Pseudomonadati</taxon>
        <taxon>Pseudomonadota</taxon>
        <taxon>Gammaproteobacteria</taxon>
        <taxon>Thiotrichales</taxon>
        <taxon>Francisellaceae</taxon>
        <taxon>Pseudofrancisella</taxon>
    </lineage>
</organism>
<dbReference type="PRINTS" id="PR01438">
    <property type="entry name" value="UNVRSLSTRESS"/>
</dbReference>
<sequence length="275" mass="29513">MSYNKILLAVDVYEKADVVINSAIAFAKKNGVKKISVVTVVDCVAPFAPSVVDFQYTLEKEAKKALSHIKDRLVGFEVKADVLVGNPSVEIVTYAEESACDLIVIGSHAKHGFNLILGSVANAVLHKAKCDVLTVRVQEEDRAATDYKNILIPTDLENDSCIVAKKANDIAKLYGASVDTVFVIPNDTVSLMSYEMEKVEKALENFVSNNKLGGKKAVLIGGVANGVLEQAKENKADLIVVGSHRRGAIGRFFLGSTANGILHGADSDVLVVKLK</sequence>
<dbReference type="InterPro" id="IPR014729">
    <property type="entry name" value="Rossmann-like_a/b/a_fold"/>
</dbReference>
<dbReference type="EMBL" id="JBHSJH010000002">
    <property type="protein sequence ID" value="MFC4892309.1"/>
    <property type="molecule type" value="Genomic_DNA"/>
</dbReference>
<comment type="caution">
    <text evidence="3">The sequence shown here is derived from an EMBL/GenBank/DDBJ whole genome shotgun (WGS) entry which is preliminary data.</text>
</comment>
<name>A0ABV9TAZ6_9GAMM</name>
<evidence type="ECO:0000313" key="4">
    <source>
        <dbReference type="Proteomes" id="UP001595926"/>
    </source>
</evidence>
<gene>
    <name evidence="3" type="ORF">ACFPDQ_04525</name>
</gene>
<dbReference type="InterPro" id="IPR006016">
    <property type="entry name" value="UspA"/>
</dbReference>
<evidence type="ECO:0000259" key="2">
    <source>
        <dbReference type="Pfam" id="PF00582"/>
    </source>
</evidence>
<evidence type="ECO:0000313" key="3">
    <source>
        <dbReference type="EMBL" id="MFC4892309.1"/>
    </source>
</evidence>
<dbReference type="Proteomes" id="UP001595926">
    <property type="component" value="Unassembled WGS sequence"/>
</dbReference>
<feature type="domain" description="UspA" evidence="2">
    <location>
        <begin position="3"/>
        <end position="136"/>
    </location>
</feature>
<reference evidence="4" key="1">
    <citation type="journal article" date="2019" name="Int. J. Syst. Evol. Microbiol.">
        <title>The Global Catalogue of Microorganisms (GCM) 10K type strain sequencing project: providing services to taxonomists for standard genome sequencing and annotation.</title>
        <authorList>
            <consortium name="The Broad Institute Genomics Platform"/>
            <consortium name="The Broad Institute Genome Sequencing Center for Infectious Disease"/>
            <person name="Wu L."/>
            <person name="Ma J."/>
        </authorList>
    </citation>
    <scope>NUCLEOTIDE SEQUENCE [LARGE SCALE GENOMIC DNA]</scope>
    <source>
        <strain evidence="4">CGMCC 1.13718</strain>
    </source>
</reference>
<feature type="domain" description="UspA" evidence="2">
    <location>
        <begin position="147"/>
        <end position="273"/>
    </location>
</feature>
<dbReference type="PANTHER" id="PTHR46268">
    <property type="entry name" value="STRESS RESPONSE PROTEIN NHAX"/>
    <property type="match status" value="1"/>
</dbReference>